<dbReference type="InterPro" id="IPR024079">
    <property type="entry name" value="MetalloPept_cat_dom_sf"/>
</dbReference>
<keyword evidence="3" id="KW-0645">Protease</keyword>
<dbReference type="EMBL" id="VRMN01000004">
    <property type="protein sequence ID" value="KAA8494785.1"/>
    <property type="molecule type" value="Genomic_DNA"/>
</dbReference>
<comment type="cofactor">
    <cofactor evidence="1">
        <name>Zn(2+)</name>
        <dbReference type="ChEBI" id="CHEBI:29105"/>
    </cofactor>
</comment>
<dbReference type="PANTHER" id="PTHR11733:SF167">
    <property type="entry name" value="FI17812P1-RELATED"/>
    <property type="match status" value="1"/>
</dbReference>
<gene>
    <name evidence="10" type="ORF">FVE85_3026</name>
</gene>
<evidence type="ECO:0000313" key="11">
    <source>
        <dbReference type="Proteomes" id="UP000324585"/>
    </source>
</evidence>
<dbReference type="CDD" id="cd08662">
    <property type="entry name" value="M13"/>
    <property type="match status" value="1"/>
</dbReference>
<dbReference type="Gene3D" id="1.10.1380.10">
    <property type="entry name" value="Neutral endopeptidase , domain2"/>
    <property type="match status" value="1"/>
</dbReference>
<dbReference type="GO" id="GO:0004222">
    <property type="term" value="F:metalloendopeptidase activity"/>
    <property type="evidence" value="ECO:0007669"/>
    <property type="project" value="InterPro"/>
</dbReference>
<dbReference type="Pfam" id="PF05649">
    <property type="entry name" value="Peptidase_M13_N"/>
    <property type="match status" value="1"/>
</dbReference>
<dbReference type="InterPro" id="IPR018497">
    <property type="entry name" value="Peptidase_M13_C"/>
</dbReference>
<evidence type="ECO:0000259" key="8">
    <source>
        <dbReference type="Pfam" id="PF01431"/>
    </source>
</evidence>
<evidence type="ECO:0000256" key="4">
    <source>
        <dbReference type="ARBA" id="ARBA00022723"/>
    </source>
</evidence>
<evidence type="ECO:0000256" key="3">
    <source>
        <dbReference type="ARBA" id="ARBA00022670"/>
    </source>
</evidence>
<evidence type="ECO:0000259" key="9">
    <source>
        <dbReference type="Pfam" id="PF05649"/>
    </source>
</evidence>
<dbReference type="GO" id="GO:0005886">
    <property type="term" value="C:plasma membrane"/>
    <property type="evidence" value="ECO:0007669"/>
    <property type="project" value="TreeGrafter"/>
</dbReference>
<dbReference type="GO" id="GO:0016485">
    <property type="term" value="P:protein processing"/>
    <property type="evidence" value="ECO:0007669"/>
    <property type="project" value="TreeGrafter"/>
</dbReference>
<dbReference type="OrthoDB" id="6475849at2759"/>
<dbReference type="InterPro" id="IPR000718">
    <property type="entry name" value="Peptidase_M13"/>
</dbReference>
<keyword evidence="4" id="KW-0479">Metal-binding</keyword>
<dbReference type="PROSITE" id="PS51885">
    <property type="entry name" value="NEPRILYSIN"/>
    <property type="match status" value="1"/>
</dbReference>
<accession>A0A5J4YU61</accession>
<evidence type="ECO:0000256" key="2">
    <source>
        <dbReference type="ARBA" id="ARBA00007357"/>
    </source>
</evidence>
<sequence length="664" mass="75456">MAPVAVDRPNADVAADDFDEYVNGEFYKSTIIPEDQSRWGSFMILREANLERCRVICEAPESGLVAAVYNIALQQQSASQPAEVVQQMFDGITQDVCDDVSYVCKVGELQTQGVTALFRMFNMQDAKNPELRVPYFSQAGLGLPDMSYYTDRKDLHEPYKKYIAQVCRLSGAPDVDAEKVFAFESTVAKIHLTRVECRDPDLTYNKREFEYMQALLPSFFVHLDIPDEKKREIVVQNPKLMEFLPALLKITDVSTLVGHLIFRVADTYAPFSSAELIQAHFDFHGKLLNGQQKMDEPWKRALSKMEGFIGDELGKLYVAKHFPEEKKKMCMDMVDDLVEALRETLVEVSWMSPETKEHALLKHSKFGVKIGYPTQWHSIEGLWPDGVEGKSLAELRKSYSEWYWQAEQVDKFYTPPERELWSMHPQIVNAYYSPLLNEIVFPAGILQEPFFGFDKYEMNIGAIGVVIGHEQTHGFDDKGRKFNAFGELKDWWGPEDSKEYDARAKVVVEHYAAQSYFGKNVNGELTLGENVADIGGIKLALRALRKKYPDGVPDDVYKRFFESYALIWRMLIREELALKFLTIDPHSPTRFRINAALAHIDEFVHTASYAATPYPHRLNSSAGGADDAQNSGHVIQNCGDFPPPSSPYSSMVKSISPWTPRCSS</sequence>
<protein>
    <submittedName>
        <fullName evidence="10">Endothelin-converting enzyme 1</fullName>
    </submittedName>
</protein>
<dbReference type="Proteomes" id="UP000324585">
    <property type="component" value="Unassembled WGS sequence"/>
</dbReference>
<dbReference type="SUPFAM" id="SSF55486">
    <property type="entry name" value="Metalloproteases ('zincins'), catalytic domain"/>
    <property type="match status" value="1"/>
</dbReference>
<dbReference type="PRINTS" id="PR00786">
    <property type="entry name" value="NEPRILYSIN"/>
</dbReference>
<dbReference type="OMA" id="FGWAQVW"/>
<evidence type="ECO:0000256" key="5">
    <source>
        <dbReference type="ARBA" id="ARBA00022801"/>
    </source>
</evidence>
<dbReference type="PANTHER" id="PTHR11733">
    <property type="entry name" value="ZINC METALLOPROTEASE FAMILY M13 NEPRILYSIN-RELATED"/>
    <property type="match status" value="1"/>
</dbReference>
<keyword evidence="7" id="KW-0482">Metalloprotease</keyword>
<dbReference type="GO" id="GO:0046872">
    <property type="term" value="F:metal ion binding"/>
    <property type="evidence" value="ECO:0007669"/>
    <property type="project" value="UniProtKB-KW"/>
</dbReference>
<organism evidence="10 11">
    <name type="scientific">Porphyridium purpureum</name>
    <name type="common">Red alga</name>
    <name type="synonym">Porphyridium cruentum</name>
    <dbReference type="NCBI Taxonomy" id="35688"/>
    <lineage>
        <taxon>Eukaryota</taxon>
        <taxon>Rhodophyta</taxon>
        <taxon>Bangiophyceae</taxon>
        <taxon>Porphyridiales</taxon>
        <taxon>Porphyridiaceae</taxon>
        <taxon>Porphyridium</taxon>
    </lineage>
</organism>
<dbReference type="InterPro" id="IPR008753">
    <property type="entry name" value="Peptidase_M13_N"/>
</dbReference>
<evidence type="ECO:0000256" key="6">
    <source>
        <dbReference type="ARBA" id="ARBA00022833"/>
    </source>
</evidence>
<dbReference type="AlphaFoldDB" id="A0A5J4YU61"/>
<evidence type="ECO:0000256" key="7">
    <source>
        <dbReference type="ARBA" id="ARBA00023049"/>
    </source>
</evidence>
<comment type="caution">
    <text evidence="10">The sequence shown here is derived from an EMBL/GenBank/DDBJ whole genome shotgun (WGS) entry which is preliminary data.</text>
</comment>
<evidence type="ECO:0000256" key="1">
    <source>
        <dbReference type="ARBA" id="ARBA00001947"/>
    </source>
</evidence>
<dbReference type="Gene3D" id="3.40.390.10">
    <property type="entry name" value="Collagenase (Catalytic Domain)"/>
    <property type="match status" value="1"/>
</dbReference>
<comment type="similarity">
    <text evidence="2">Belongs to the peptidase M13 family.</text>
</comment>
<name>A0A5J4YU61_PORPP</name>
<keyword evidence="11" id="KW-1185">Reference proteome</keyword>
<keyword evidence="6" id="KW-0862">Zinc</keyword>
<evidence type="ECO:0000313" key="10">
    <source>
        <dbReference type="EMBL" id="KAA8494785.1"/>
    </source>
</evidence>
<dbReference type="Pfam" id="PF01431">
    <property type="entry name" value="Peptidase_M13"/>
    <property type="match status" value="1"/>
</dbReference>
<reference evidence="11" key="1">
    <citation type="journal article" date="2019" name="Nat. Commun.">
        <title>Expansion of phycobilisome linker gene families in mesophilic red algae.</title>
        <authorList>
            <person name="Lee J."/>
            <person name="Kim D."/>
            <person name="Bhattacharya D."/>
            <person name="Yoon H.S."/>
        </authorList>
    </citation>
    <scope>NUCLEOTIDE SEQUENCE [LARGE SCALE GENOMIC DNA]</scope>
    <source>
        <strain evidence="11">CCMP 1328</strain>
    </source>
</reference>
<dbReference type="InterPro" id="IPR042089">
    <property type="entry name" value="Peptidase_M13_dom_2"/>
</dbReference>
<feature type="domain" description="Peptidase M13 N-terminal" evidence="9">
    <location>
        <begin position="16"/>
        <end position="373"/>
    </location>
</feature>
<feature type="domain" description="Peptidase M13 C-terminal" evidence="8">
    <location>
        <begin position="429"/>
        <end position="606"/>
    </location>
</feature>
<keyword evidence="5" id="KW-0378">Hydrolase</keyword>
<proteinExistence type="inferred from homology"/>